<evidence type="ECO:0000256" key="1">
    <source>
        <dbReference type="ARBA" id="ARBA00001947"/>
    </source>
</evidence>
<evidence type="ECO:0000256" key="3">
    <source>
        <dbReference type="ARBA" id="ARBA00023049"/>
    </source>
</evidence>
<dbReference type="FunFam" id="3.30.830.10:FF:000008">
    <property type="entry name" value="Mitochondrial-processing peptidase subunit beta"/>
    <property type="match status" value="1"/>
</dbReference>
<comment type="similarity">
    <text evidence="2 4">Belongs to the peptidase M16 family.</text>
</comment>
<name>A0A512H3P5_9PROT</name>
<dbReference type="Gene3D" id="3.30.830.10">
    <property type="entry name" value="Metalloenzyme, LuxS/M16 peptidase-like"/>
    <property type="match status" value="2"/>
</dbReference>
<dbReference type="Proteomes" id="UP000321567">
    <property type="component" value="Unassembled WGS sequence"/>
</dbReference>
<protein>
    <submittedName>
        <fullName evidence="7">Peptidase M16</fullName>
    </submittedName>
</protein>
<dbReference type="RefSeq" id="WP_246135332.1">
    <property type="nucleotide sequence ID" value="NZ_BJZO01000003.1"/>
</dbReference>
<dbReference type="EMBL" id="BJZO01000003">
    <property type="protein sequence ID" value="GEO80061.1"/>
    <property type="molecule type" value="Genomic_DNA"/>
</dbReference>
<dbReference type="PANTHER" id="PTHR11851:SF49">
    <property type="entry name" value="MITOCHONDRIAL-PROCESSING PEPTIDASE SUBUNIT ALPHA"/>
    <property type="match status" value="1"/>
</dbReference>
<accession>A0A512H3P5</accession>
<dbReference type="InterPro" id="IPR011765">
    <property type="entry name" value="Pept_M16_N"/>
</dbReference>
<comment type="caution">
    <text evidence="7">The sequence shown here is derived from an EMBL/GenBank/DDBJ whole genome shotgun (WGS) entry which is preliminary data.</text>
</comment>
<dbReference type="GO" id="GO:0006508">
    <property type="term" value="P:proteolysis"/>
    <property type="evidence" value="ECO:0007669"/>
    <property type="project" value="InterPro"/>
</dbReference>
<reference evidence="7 8" key="1">
    <citation type="submission" date="2019-07" db="EMBL/GenBank/DDBJ databases">
        <title>Whole genome shotgun sequence of Rhodospirillum oryzae NBRC 107573.</title>
        <authorList>
            <person name="Hosoyama A."/>
            <person name="Uohara A."/>
            <person name="Ohji S."/>
            <person name="Ichikawa N."/>
        </authorList>
    </citation>
    <scope>NUCLEOTIDE SEQUENCE [LARGE SCALE GENOMIC DNA]</scope>
    <source>
        <strain evidence="7 8">NBRC 107573</strain>
    </source>
</reference>
<evidence type="ECO:0000256" key="4">
    <source>
        <dbReference type="RuleBase" id="RU004447"/>
    </source>
</evidence>
<dbReference type="InterPro" id="IPR001431">
    <property type="entry name" value="Pept_M16_Zn_BS"/>
</dbReference>
<proteinExistence type="inferred from homology"/>
<keyword evidence="3" id="KW-0378">Hydrolase</keyword>
<dbReference type="AlphaFoldDB" id="A0A512H3P5"/>
<dbReference type="PANTHER" id="PTHR11851">
    <property type="entry name" value="METALLOPROTEASE"/>
    <property type="match status" value="1"/>
</dbReference>
<dbReference type="SUPFAM" id="SSF63411">
    <property type="entry name" value="LuxS/MPP-like metallohydrolase"/>
    <property type="match status" value="2"/>
</dbReference>
<evidence type="ECO:0000259" key="6">
    <source>
        <dbReference type="Pfam" id="PF05193"/>
    </source>
</evidence>
<evidence type="ECO:0000313" key="8">
    <source>
        <dbReference type="Proteomes" id="UP000321567"/>
    </source>
</evidence>
<dbReference type="PROSITE" id="PS00143">
    <property type="entry name" value="INSULINASE"/>
    <property type="match status" value="1"/>
</dbReference>
<keyword evidence="3" id="KW-0482">Metalloprotease</keyword>
<dbReference type="GO" id="GO:0004222">
    <property type="term" value="F:metalloendopeptidase activity"/>
    <property type="evidence" value="ECO:0007669"/>
    <property type="project" value="InterPro"/>
</dbReference>
<dbReference type="InterPro" id="IPR007863">
    <property type="entry name" value="Peptidase_M16_C"/>
</dbReference>
<sequence>MIKEDVRVTTLPSGLVVATDKVATVESVTLGAWVATGTRHESPAVNGVSHLLEHMAFKGTGRRNAREIAEEIEAVGGHLNAYTSRDNTAYYARVLRYDTDLALDILGDILQNSVFDAEELGREREVVVQEIHQAIDTPDDIIFDYFQEAAFPGQALGRPVLGTVSVVRSLTRETIDGYLRSTYAPGRMVVAASGNIEHDAFVEAVGRHFSQLPDGGPVAEEPGRYAGGAYREDRDLEQVHLVVGFEGISNLDDDYYPLSILATLHGGGMSSRLFQEIREKRGLAYSVYSFTASYQDTGLYGIYAGTGEEEIAELIPVLCDETLAVGVGVTPEEVNRARAQLKASLLMSMESTSSRCEHLARQIQVHGRPISITETIEKLDAVTPDEVIACARRLLATPPTVAVIGPLSKVESNEALIARLRP</sequence>
<evidence type="ECO:0000256" key="2">
    <source>
        <dbReference type="ARBA" id="ARBA00007261"/>
    </source>
</evidence>
<keyword evidence="3" id="KW-0645">Protease</keyword>
<keyword evidence="8" id="KW-1185">Reference proteome</keyword>
<feature type="domain" description="Peptidase M16 N-terminal" evidence="5">
    <location>
        <begin position="17"/>
        <end position="163"/>
    </location>
</feature>
<dbReference type="InterPro" id="IPR011249">
    <property type="entry name" value="Metalloenz_LuxS/M16"/>
</dbReference>
<feature type="domain" description="Peptidase M16 C-terminal" evidence="6">
    <location>
        <begin position="169"/>
        <end position="341"/>
    </location>
</feature>
<dbReference type="GO" id="GO:0046872">
    <property type="term" value="F:metal ion binding"/>
    <property type="evidence" value="ECO:0007669"/>
    <property type="project" value="InterPro"/>
</dbReference>
<gene>
    <name evidence="7" type="ORF">ROR02_01920</name>
</gene>
<organism evidence="7 8">
    <name type="scientific">Pararhodospirillum oryzae</name>
    <dbReference type="NCBI Taxonomy" id="478448"/>
    <lineage>
        <taxon>Bacteria</taxon>
        <taxon>Pseudomonadati</taxon>
        <taxon>Pseudomonadota</taxon>
        <taxon>Alphaproteobacteria</taxon>
        <taxon>Rhodospirillales</taxon>
        <taxon>Rhodospirillaceae</taxon>
        <taxon>Pararhodospirillum</taxon>
    </lineage>
</organism>
<dbReference type="Pfam" id="PF00675">
    <property type="entry name" value="Peptidase_M16"/>
    <property type="match status" value="1"/>
</dbReference>
<comment type="cofactor">
    <cofactor evidence="1">
        <name>Zn(2+)</name>
        <dbReference type="ChEBI" id="CHEBI:29105"/>
    </cofactor>
</comment>
<evidence type="ECO:0000313" key="7">
    <source>
        <dbReference type="EMBL" id="GEO80061.1"/>
    </source>
</evidence>
<dbReference type="Pfam" id="PF05193">
    <property type="entry name" value="Peptidase_M16_C"/>
    <property type="match status" value="1"/>
</dbReference>
<dbReference type="InterPro" id="IPR050361">
    <property type="entry name" value="MPP/UQCRC_Complex"/>
</dbReference>
<evidence type="ECO:0000259" key="5">
    <source>
        <dbReference type="Pfam" id="PF00675"/>
    </source>
</evidence>